<keyword evidence="4" id="KW-1003">Cell membrane</keyword>
<dbReference type="PANTHER" id="PTHR42718">
    <property type="entry name" value="MAJOR FACILITATOR SUPERFAMILY MULTIDRUG TRANSPORTER MFSC"/>
    <property type="match status" value="1"/>
</dbReference>
<dbReference type="SUPFAM" id="SSF103473">
    <property type="entry name" value="MFS general substrate transporter"/>
    <property type="match status" value="1"/>
</dbReference>
<reference evidence="8 9" key="1">
    <citation type="submission" date="2019-01" db="EMBL/GenBank/DDBJ databases">
        <authorList>
            <person name="Ruckert C."/>
            <person name="Busche T."/>
            <person name="Kalinowski J."/>
        </authorList>
    </citation>
    <scope>NUCLEOTIDE SEQUENCE [LARGE SCALE GENOMIC DNA]</scope>
    <source>
        <strain evidence="8 9">136/3</strain>
    </source>
</reference>
<sequence>MLLVLAFGLALIVLDGTIVGVSLPTIIDALHMDITSAQWVNSLYNIIFAALLLTCGRLGDRIGRRTTFVIGLVLFGFGSALAGMAGSTAALLGARALQGIGGAFILPSTLSTVNAVFRGKDRAAAFGVWGAVMSGAAALGPLAGGFITQHFGWKWIFLVNVPLCALVLLGAIFLVPNTAGDRDGKGFDLPGLVLSVIGFATLVFGVIEGPKLGWIRPLDDVHLASFTLSAPGISIALCSLLIAAVTLSAFVWVEKRRAAAQQPVLLDVSMFSIATFSWGNIAAMMVAVGEFGLVFVLPLFLQSAMGLSVMDTGFVLAAMALGAFLSGAMARHIAARIGASGTVLLGLGLEVFGTLQLAAEEGRNQPIWLICVALIIYGIGLGLASAQLTSVVLGDIPAKISGQGSATQSAVRQIGSALGAALMGSVLSVSLNHYLAQVQGPAASMTEAVQESAGSALIQMRASNTPPEILDPLITSFAQATKISLFAAVAFLALGLVAALVLRRYAKQDAQA</sequence>
<keyword evidence="7" id="KW-0472">Membrane</keyword>
<dbReference type="PANTHER" id="PTHR42718:SF9">
    <property type="entry name" value="MAJOR FACILITATOR SUPERFAMILY MULTIDRUG TRANSPORTER MFSC"/>
    <property type="match status" value="1"/>
</dbReference>
<evidence type="ECO:0000256" key="7">
    <source>
        <dbReference type="ARBA" id="ARBA00023136"/>
    </source>
</evidence>
<evidence type="ECO:0000313" key="9">
    <source>
        <dbReference type="Proteomes" id="UP000288929"/>
    </source>
</evidence>
<keyword evidence="6" id="KW-1133">Transmembrane helix</keyword>
<comment type="similarity">
    <text evidence="2">Belongs to the major facilitator superfamily. EmrB family.</text>
</comment>
<dbReference type="NCBIfam" id="TIGR00711">
    <property type="entry name" value="efflux_EmrB"/>
    <property type="match status" value="1"/>
</dbReference>
<name>A0A410W7J0_9CORY</name>
<evidence type="ECO:0000256" key="4">
    <source>
        <dbReference type="ARBA" id="ARBA00022475"/>
    </source>
</evidence>
<gene>
    <name evidence="8" type="primary">stp2</name>
    <name evidence="8" type="ORF">CPELA_03205</name>
</gene>
<dbReference type="GO" id="GO:0022857">
    <property type="term" value="F:transmembrane transporter activity"/>
    <property type="evidence" value="ECO:0007669"/>
    <property type="project" value="InterPro"/>
</dbReference>
<organism evidence="8 9">
    <name type="scientific">Corynebacterium pelargi</name>
    <dbReference type="NCBI Taxonomy" id="1471400"/>
    <lineage>
        <taxon>Bacteria</taxon>
        <taxon>Bacillati</taxon>
        <taxon>Actinomycetota</taxon>
        <taxon>Actinomycetes</taxon>
        <taxon>Mycobacteriales</taxon>
        <taxon>Corynebacteriaceae</taxon>
        <taxon>Corynebacterium</taxon>
    </lineage>
</organism>
<keyword evidence="9" id="KW-1185">Reference proteome</keyword>
<dbReference type="InterPro" id="IPR011701">
    <property type="entry name" value="MFS"/>
</dbReference>
<accession>A0A410W7J0</accession>
<evidence type="ECO:0000256" key="1">
    <source>
        <dbReference type="ARBA" id="ARBA00004651"/>
    </source>
</evidence>
<dbReference type="EMBL" id="CP035299">
    <property type="protein sequence ID" value="QAU51924.1"/>
    <property type="molecule type" value="Genomic_DNA"/>
</dbReference>
<evidence type="ECO:0000256" key="3">
    <source>
        <dbReference type="ARBA" id="ARBA00022448"/>
    </source>
</evidence>
<protein>
    <submittedName>
        <fullName evidence="8">Multidrug resistance protein stp</fullName>
    </submittedName>
</protein>
<dbReference type="InterPro" id="IPR004638">
    <property type="entry name" value="EmrB-like"/>
</dbReference>
<dbReference type="Gene3D" id="1.20.1720.10">
    <property type="entry name" value="Multidrug resistance protein D"/>
    <property type="match status" value="2"/>
</dbReference>
<dbReference type="PROSITE" id="PS50850">
    <property type="entry name" value="MFS"/>
    <property type="match status" value="1"/>
</dbReference>
<evidence type="ECO:0000313" key="8">
    <source>
        <dbReference type="EMBL" id="QAU51924.1"/>
    </source>
</evidence>
<dbReference type="AlphaFoldDB" id="A0A410W7J0"/>
<dbReference type="InterPro" id="IPR020846">
    <property type="entry name" value="MFS_dom"/>
</dbReference>
<keyword evidence="3" id="KW-0813">Transport</keyword>
<dbReference type="CDD" id="cd17321">
    <property type="entry name" value="MFS_MMR_MDR_like"/>
    <property type="match status" value="1"/>
</dbReference>
<evidence type="ECO:0000256" key="5">
    <source>
        <dbReference type="ARBA" id="ARBA00022692"/>
    </source>
</evidence>
<comment type="subcellular location">
    <subcellularLocation>
        <location evidence="1">Cell membrane</location>
        <topology evidence="1">Multi-pass membrane protein</topology>
    </subcellularLocation>
</comment>
<proteinExistence type="inferred from homology"/>
<evidence type="ECO:0000256" key="6">
    <source>
        <dbReference type="ARBA" id="ARBA00022989"/>
    </source>
</evidence>
<evidence type="ECO:0000256" key="2">
    <source>
        <dbReference type="ARBA" id="ARBA00008537"/>
    </source>
</evidence>
<dbReference type="Proteomes" id="UP000288929">
    <property type="component" value="Chromosome"/>
</dbReference>
<dbReference type="InterPro" id="IPR036259">
    <property type="entry name" value="MFS_trans_sf"/>
</dbReference>
<dbReference type="Pfam" id="PF07690">
    <property type="entry name" value="MFS_1"/>
    <property type="match status" value="1"/>
</dbReference>
<dbReference type="GO" id="GO:0005886">
    <property type="term" value="C:plasma membrane"/>
    <property type="evidence" value="ECO:0007669"/>
    <property type="project" value="UniProtKB-SubCell"/>
</dbReference>
<keyword evidence="5" id="KW-0812">Transmembrane</keyword>
<dbReference type="KEGG" id="cpeg:CPELA_03205"/>